<evidence type="ECO:0000313" key="2">
    <source>
        <dbReference type="Proteomes" id="UP001551582"/>
    </source>
</evidence>
<dbReference type="RefSeq" id="WP_359988721.1">
    <property type="nucleotide sequence ID" value="NZ_JBEZLS010000032.1"/>
</dbReference>
<sequence>MRVVVWDDGGLIGVETALWVRDHGHEVKLLSAPHGLDSYTREEVTEVLRDCSVVIDLLCRPSLAIGTLTEDQGFVIDEEALVGSWLRSTRKLLQAATAAGVTYHVALSVAGVDRAASMGVFRALKARETMIQRSATPHFILRSTQMFESAEEIATAGTEDWIVWVPPVDVRPVALTDVAMLLAHTAVSRPRTGVHEIAGPEKVGLDTFVRAALAANAEYRRVFTDVHSPFFGTCLGPSDLLPDANAFIAQTSYREWFASRPSPGINS</sequence>
<protein>
    <recommendedName>
        <fullName evidence="3">SDR family oxidoreductase</fullName>
    </recommendedName>
</protein>
<evidence type="ECO:0008006" key="3">
    <source>
        <dbReference type="Google" id="ProtNLM"/>
    </source>
</evidence>
<reference evidence="1 2" key="1">
    <citation type="submission" date="2024-06" db="EMBL/GenBank/DDBJ databases">
        <title>The Natural Products Discovery Center: Release of the First 8490 Sequenced Strains for Exploring Actinobacteria Biosynthetic Diversity.</title>
        <authorList>
            <person name="Kalkreuter E."/>
            <person name="Kautsar S.A."/>
            <person name="Yang D."/>
            <person name="Bader C.D."/>
            <person name="Teijaro C.N."/>
            <person name="Fluegel L."/>
            <person name="Davis C.M."/>
            <person name="Simpson J.R."/>
            <person name="Lauterbach L."/>
            <person name="Steele A.D."/>
            <person name="Gui C."/>
            <person name="Meng S."/>
            <person name="Li G."/>
            <person name="Viehrig K."/>
            <person name="Ye F."/>
            <person name="Su P."/>
            <person name="Kiefer A.F."/>
            <person name="Nichols A."/>
            <person name="Cepeda A.J."/>
            <person name="Yan W."/>
            <person name="Fan B."/>
            <person name="Jiang Y."/>
            <person name="Adhikari A."/>
            <person name="Zheng C.-J."/>
            <person name="Schuster L."/>
            <person name="Cowan T.M."/>
            <person name="Smanski M.J."/>
            <person name="Chevrette M.G."/>
            <person name="De Carvalho L.P.S."/>
            <person name="Shen B."/>
        </authorList>
    </citation>
    <scope>NUCLEOTIDE SEQUENCE [LARGE SCALE GENOMIC DNA]</scope>
    <source>
        <strain evidence="1 2">NPDC048274</strain>
    </source>
</reference>
<dbReference type="InterPro" id="IPR036291">
    <property type="entry name" value="NAD(P)-bd_dom_sf"/>
</dbReference>
<dbReference type="EMBL" id="JBEZLS010000032">
    <property type="protein sequence ID" value="MEU9355628.1"/>
    <property type="molecule type" value="Genomic_DNA"/>
</dbReference>
<accession>A0ABV3EEP8</accession>
<gene>
    <name evidence="1" type="ORF">AB0D65_32705</name>
</gene>
<evidence type="ECO:0000313" key="1">
    <source>
        <dbReference type="EMBL" id="MEU9355628.1"/>
    </source>
</evidence>
<dbReference type="Gene3D" id="3.40.50.720">
    <property type="entry name" value="NAD(P)-binding Rossmann-like Domain"/>
    <property type="match status" value="1"/>
</dbReference>
<proteinExistence type="predicted"/>
<name>A0ABV3EEP8_9ACTN</name>
<organism evidence="1 2">
    <name type="scientific">Streptomyces griseoloalbus</name>
    <dbReference type="NCBI Taxonomy" id="67303"/>
    <lineage>
        <taxon>Bacteria</taxon>
        <taxon>Bacillati</taxon>
        <taxon>Actinomycetota</taxon>
        <taxon>Actinomycetes</taxon>
        <taxon>Kitasatosporales</taxon>
        <taxon>Streptomycetaceae</taxon>
        <taxon>Streptomyces</taxon>
    </lineage>
</organism>
<dbReference type="SUPFAM" id="SSF51735">
    <property type="entry name" value="NAD(P)-binding Rossmann-fold domains"/>
    <property type="match status" value="1"/>
</dbReference>
<dbReference type="Proteomes" id="UP001551582">
    <property type="component" value="Unassembled WGS sequence"/>
</dbReference>
<keyword evidence="2" id="KW-1185">Reference proteome</keyword>
<comment type="caution">
    <text evidence="1">The sequence shown here is derived from an EMBL/GenBank/DDBJ whole genome shotgun (WGS) entry which is preliminary data.</text>
</comment>